<accession>A0A1F5G7W1</accession>
<evidence type="ECO:0000313" key="2">
    <source>
        <dbReference type="Proteomes" id="UP000177369"/>
    </source>
</evidence>
<proteinExistence type="predicted"/>
<evidence type="ECO:0000313" key="1">
    <source>
        <dbReference type="EMBL" id="OGD87950.1"/>
    </source>
</evidence>
<dbReference type="AlphaFoldDB" id="A0A1F5G7W1"/>
<dbReference type="Proteomes" id="UP000177369">
    <property type="component" value="Unassembled WGS sequence"/>
</dbReference>
<gene>
    <name evidence="1" type="ORF">A3D04_03310</name>
</gene>
<dbReference type="STRING" id="1797714.A3D04_03310"/>
<sequence>MSAISEIPHNQETSQKRTHDVDGIVFIVQGDGSVSGVGWQGRYLIFGRNQLNLLQRVVKKVGSLPSTQLEVAGIITVSKESGHEPVDVFVEQSGNWVRGSDFAGSVSLSMATSDSEALAHTLSELDVLLKGEDLHKSHFCEEYGIVDDD</sequence>
<protein>
    <submittedName>
        <fullName evidence="1">Uncharacterized protein</fullName>
    </submittedName>
</protein>
<dbReference type="EMBL" id="MFBD01000041">
    <property type="protein sequence ID" value="OGD87950.1"/>
    <property type="molecule type" value="Genomic_DNA"/>
</dbReference>
<comment type="caution">
    <text evidence="1">The sequence shown here is derived from an EMBL/GenBank/DDBJ whole genome shotgun (WGS) entry which is preliminary data.</text>
</comment>
<name>A0A1F5G7W1_9BACT</name>
<reference evidence="1 2" key="1">
    <citation type="journal article" date="2016" name="Nat. Commun.">
        <title>Thousands of microbial genomes shed light on interconnected biogeochemical processes in an aquifer system.</title>
        <authorList>
            <person name="Anantharaman K."/>
            <person name="Brown C.T."/>
            <person name="Hug L.A."/>
            <person name="Sharon I."/>
            <person name="Castelle C.J."/>
            <person name="Probst A.J."/>
            <person name="Thomas B.C."/>
            <person name="Singh A."/>
            <person name="Wilkins M.J."/>
            <person name="Karaoz U."/>
            <person name="Brodie E.L."/>
            <person name="Williams K.H."/>
            <person name="Hubbard S.S."/>
            <person name="Banfield J.F."/>
        </authorList>
    </citation>
    <scope>NUCLEOTIDE SEQUENCE [LARGE SCALE GENOMIC DNA]</scope>
</reference>
<organism evidence="1 2">
    <name type="scientific">Candidatus Curtissbacteria bacterium RIFCSPHIGHO2_02_FULL_40_16b</name>
    <dbReference type="NCBI Taxonomy" id="1797714"/>
    <lineage>
        <taxon>Bacteria</taxon>
        <taxon>Candidatus Curtissiibacteriota</taxon>
    </lineage>
</organism>